<dbReference type="EMBL" id="GL376629">
    <property type="status" value="NOT_ANNOTATED_CDS"/>
    <property type="molecule type" value="Genomic_DNA"/>
</dbReference>
<dbReference type="EnsemblProtists" id="PYU1_T007406">
    <property type="protein sequence ID" value="PYU1_T007406"/>
    <property type="gene ID" value="PYU1_G007390"/>
</dbReference>
<evidence type="ECO:0000313" key="1">
    <source>
        <dbReference type="EnsemblProtists" id="PYU1_T007406"/>
    </source>
</evidence>
<dbReference type="VEuPathDB" id="FungiDB:PYU1_G007390"/>
<protein>
    <submittedName>
        <fullName evidence="1">Uncharacterized protein</fullName>
    </submittedName>
</protein>
<reference evidence="2" key="2">
    <citation type="submission" date="2010-04" db="EMBL/GenBank/DDBJ databases">
        <authorList>
            <person name="Buell R."/>
            <person name="Hamilton J."/>
            <person name="Hostetler J."/>
        </authorList>
    </citation>
    <scope>NUCLEOTIDE SEQUENCE [LARGE SCALE GENOMIC DNA]</scope>
    <source>
        <strain evidence="2">DAOM:BR144</strain>
    </source>
</reference>
<dbReference type="HOGENOM" id="CLU_2695488_0_0_1"/>
<dbReference type="Proteomes" id="UP000019132">
    <property type="component" value="Unassembled WGS sequence"/>
</dbReference>
<organism evidence="1 2">
    <name type="scientific">Globisporangium ultimum (strain ATCC 200006 / CBS 805.95 / DAOM BR144)</name>
    <name type="common">Pythium ultimum</name>
    <dbReference type="NCBI Taxonomy" id="431595"/>
    <lineage>
        <taxon>Eukaryota</taxon>
        <taxon>Sar</taxon>
        <taxon>Stramenopiles</taxon>
        <taxon>Oomycota</taxon>
        <taxon>Peronosporomycetes</taxon>
        <taxon>Pythiales</taxon>
        <taxon>Pythiaceae</taxon>
        <taxon>Globisporangium</taxon>
    </lineage>
</organism>
<sequence>MASVRSACQATFRVLGQRSRLSRSSSWRAPTFTRPSRAPRSCLLHQNMSRPTVTSENGAWASGAVTSSCSSRCS</sequence>
<keyword evidence="2" id="KW-1185">Reference proteome</keyword>
<reference evidence="2" key="1">
    <citation type="journal article" date="2010" name="Genome Biol.">
        <title>Genome sequence of the necrotrophic plant pathogen Pythium ultimum reveals original pathogenicity mechanisms and effector repertoire.</title>
        <authorList>
            <person name="Levesque C.A."/>
            <person name="Brouwer H."/>
            <person name="Cano L."/>
            <person name="Hamilton J.P."/>
            <person name="Holt C."/>
            <person name="Huitema E."/>
            <person name="Raffaele S."/>
            <person name="Robideau G.P."/>
            <person name="Thines M."/>
            <person name="Win J."/>
            <person name="Zerillo M.M."/>
            <person name="Beakes G.W."/>
            <person name="Boore J.L."/>
            <person name="Busam D."/>
            <person name="Dumas B."/>
            <person name="Ferriera S."/>
            <person name="Fuerstenberg S.I."/>
            <person name="Gachon C.M."/>
            <person name="Gaulin E."/>
            <person name="Govers F."/>
            <person name="Grenville-Briggs L."/>
            <person name="Horner N."/>
            <person name="Hostetler J."/>
            <person name="Jiang R.H."/>
            <person name="Johnson J."/>
            <person name="Krajaejun T."/>
            <person name="Lin H."/>
            <person name="Meijer H.J."/>
            <person name="Moore B."/>
            <person name="Morris P."/>
            <person name="Phuntmart V."/>
            <person name="Puiu D."/>
            <person name="Shetty J."/>
            <person name="Stajich J.E."/>
            <person name="Tripathy S."/>
            <person name="Wawra S."/>
            <person name="van West P."/>
            <person name="Whitty B.R."/>
            <person name="Coutinho P.M."/>
            <person name="Henrissat B."/>
            <person name="Martin F."/>
            <person name="Thomas P.D."/>
            <person name="Tyler B.M."/>
            <person name="De Vries R.P."/>
            <person name="Kamoun S."/>
            <person name="Yandell M."/>
            <person name="Tisserat N."/>
            <person name="Buell C.R."/>
        </authorList>
    </citation>
    <scope>NUCLEOTIDE SEQUENCE</scope>
    <source>
        <strain evidence="2">DAOM:BR144</strain>
    </source>
</reference>
<reference evidence="1" key="3">
    <citation type="submission" date="2015-02" db="UniProtKB">
        <authorList>
            <consortium name="EnsemblProtists"/>
        </authorList>
    </citation>
    <scope>IDENTIFICATION</scope>
    <source>
        <strain evidence="1">DAOM BR144</strain>
    </source>
</reference>
<accession>K3WR12</accession>
<proteinExistence type="predicted"/>
<dbReference type="AlphaFoldDB" id="K3WR12"/>
<name>K3WR12_GLOUD</name>
<dbReference type="InParanoid" id="K3WR12"/>
<evidence type="ECO:0000313" key="2">
    <source>
        <dbReference type="Proteomes" id="UP000019132"/>
    </source>
</evidence>